<dbReference type="InterPro" id="IPR029058">
    <property type="entry name" value="AB_hydrolase_fold"/>
</dbReference>
<evidence type="ECO:0000259" key="2">
    <source>
        <dbReference type="Pfam" id="PF00561"/>
    </source>
</evidence>
<feature type="domain" description="AB hydrolase-1" evidence="2">
    <location>
        <begin position="69"/>
        <end position="315"/>
    </location>
</feature>
<feature type="signal peptide" evidence="1">
    <location>
        <begin position="1"/>
        <end position="20"/>
    </location>
</feature>
<dbReference type="Proteomes" id="UP000283433">
    <property type="component" value="Unassembled WGS sequence"/>
</dbReference>
<feature type="chain" id="PRO_5019021081" evidence="1">
    <location>
        <begin position="21"/>
        <end position="330"/>
    </location>
</feature>
<protein>
    <submittedName>
        <fullName evidence="3">Alpha/beta hydrolase</fullName>
    </submittedName>
</protein>
<evidence type="ECO:0000313" key="3">
    <source>
        <dbReference type="EMBL" id="RKD16364.1"/>
    </source>
</evidence>
<dbReference type="InterPro" id="IPR050266">
    <property type="entry name" value="AB_hydrolase_sf"/>
</dbReference>
<reference evidence="3 4" key="1">
    <citation type="submission" date="2016-07" db="EMBL/GenBank/DDBJ databases">
        <title>Genome of Pelobium manganitolerans.</title>
        <authorList>
            <person name="Wu S."/>
            <person name="Wang G."/>
        </authorList>
    </citation>
    <scope>NUCLEOTIDE SEQUENCE [LARGE SCALE GENOMIC DNA]</scope>
    <source>
        <strain evidence="3 4">YS-25</strain>
    </source>
</reference>
<evidence type="ECO:0000256" key="1">
    <source>
        <dbReference type="SAM" id="SignalP"/>
    </source>
</evidence>
<dbReference type="Pfam" id="PF00561">
    <property type="entry name" value="Abhydrolase_1"/>
    <property type="match status" value="1"/>
</dbReference>
<keyword evidence="4" id="KW-1185">Reference proteome</keyword>
<gene>
    <name evidence="3" type="ORF">BCY91_04520</name>
</gene>
<evidence type="ECO:0000313" key="4">
    <source>
        <dbReference type="Proteomes" id="UP000283433"/>
    </source>
</evidence>
<proteinExistence type="predicted"/>
<organism evidence="3 4">
    <name type="scientific">Pelobium manganitolerans</name>
    <dbReference type="NCBI Taxonomy" id="1842495"/>
    <lineage>
        <taxon>Bacteria</taxon>
        <taxon>Pseudomonadati</taxon>
        <taxon>Bacteroidota</taxon>
        <taxon>Sphingobacteriia</taxon>
        <taxon>Sphingobacteriales</taxon>
        <taxon>Sphingobacteriaceae</taxon>
        <taxon>Pelobium</taxon>
    </lineage>
</organism>
<comment type="caution">
    <text evidence="3">The sequence shown here is derived from an EMBL/GenBank/DDBJ whole genome shotgun (WGS) entry which is preliminary data.</text>
</comment>
<dbReference type="Gene3D" id="3.40.50.1820">
    <property type="entry name" value="alpha/beta hydrolase"/>
    <property type="match status" value="1"/>
</dbReference>
<dbReference type="PRINTS" id="PR00412">
    <property type="entry name" value="EPOXHYDRLASE"/>
</dbReference>
<keyword evidence="3" id="KW-0378">Hydrolase</keyword>
<dbReference type="EMBL" id="MBTA01000023">
    <property type="protein sequence ID" value="RKD16364.1"/>
    <property type="molecule type" value="Genomic_DNA"/>
</dbReference>
<name>A0A419S693_9SPHI</name>
<dbReference type="SUPFAM" id="SSF53474">
    <property type="entry name" value="alpha/beta-Hydrolases"/>
    <property type="match status" value="1"/>
</dbReference>
<keyword evidence="1" id="KW-0732">Signal</keyword>
<dbReference type="InterPro" id="IPR000073">
    <property type="entry name" value="AB_hydrolase_1"/>
</dbReference>
<sequence length="330" mass="37271">MYVMKTFLLSALICATQLFAFAQKDTLSITLENVDYAYPVQYFALKVENQDVRMAYMDVKPKVEANGKAVVLLHGKNFGGYYWGNVIEALTEKGYRVIVLDQIGFGKSSKPIIHYSFHEMAKQTKMLLDSLSVDKVNVLGHSMGGMLATRFALMFPERTSSLILEDAIGLEDYRTFVPYQSAAENYQSELKKSAESIKSYYQNSYFPEWRADYDYLVDIAAGVIPSADYPRWAMVSALTSVMIYEQPVVYEFENLKVPTTVMVGTKDHTIVGKALLNKAEQAKHGLYKELGKATASKIPHAKLVEFDGVGHIPHLQVFPQFMEEFLKALR</sequence>
<dbReference type="AlphaFoldDB" id="A0A419S693"/>
<dbReference type="PRINTS" id="PR00111">
    <property type="entry name" value="ABHYDROLASE"/>
</dbReference>
<dbReference type="GO" id="GO:0016787">
    <property type="term" value="F:hydrolase activity"/>
    <property type="evidence" value="ECO:0007669"/>
    <property type="project" value="UniProtKB-KW"/>
</dbReference>
<dbReference type="PANTHER" id="PTHR43798">
    <property type="entry name" value="MONOACYLGLYCEROL LIPASE"/>
    <property type="match status" value="1"/>
</dbReference>
<dbReference type="InterPro" id="IPR000639">
    <property type="entry name" value="Epox_hydrolase-like"/>
</dbReference>
<accession>A0A419S693</accession>